<keyword evidence="7" id="KW-0805">Transcription regulation</keyword>
<evidence type="ECO:0000256" key="7">
    <source>
        <dbReference type="ARBA" id="ARBA00023015"/>
    </source>
</evidence>
<keyword evidence="5 11" id="KW-0863">Zinc-finger</keyword>
<gene>
    <name evidence="14" type="ORF">BEMITA_LOCUS3504</name>
</gene>
<keyword evidence="6" id="KW-0862">Zinc</keyword>
<organism evidence="14 15">
    <name type="scientific">Bemisia tabaci</name>
    <name type="common">Sweetpotato whitefly</name>
    <name type="synonym">Aleurodes tabaci</name>
    <dbReference type="NCBI Taxonomy" id="7038"/>
    <lineage>
        <taxon>Eukaryota</taxon>
        <taxon>Metazoa</taxon>
        <taxon>Ecdysozoa</taxon>
        <taxon>Arthropoda</taxon>
        <taxon>Hexapoda</taxon>
        <taxon>Insecta</taxon>
        <taxon>Pterygota</taxon>
        <taxon>Neoptera</taxon>
        <taxon>Paraneoptera</taxon>
        <taxon>Hemiptera</taxon>
        <taxon>Sternorrhyncha</taxon>
        <taxon>Aleyrodoidea</taxon>
        <taxon>Aleyrodidae</taxon>
        <taxon>Aleyrodinae</taxon>
        <taxon>Bemisia</taxon>
    </lineage>
</organism>
<dbReference type="Pfam" id="PF00096">
    <property type="entry name" value="zf-C2H2"/>
    <property type="match status" value="1"/>
</dbReference>
<evidence type="ECO:0000256" key="10">
    <source>
        <dbReference type="ARBA" id="ARBA00023242"/>
    </source>
</evidence>
<feature type="region of interest" description="Disordered" evidence="12">
    <location>
        <begin position="35"/>
        <end position="87"/>
    </location>
</feature>
<proteinExistence type="inferred from homology"/>
<evidence type="ECO:0000256" key="6">
    <source>
        <dbReference type="ARBA" id="ARBA00022833"/>
    </source>
</evidence>
<feature type="region of interest" description="Disordered" evidence="12">
    <location>
        <begin position="983"/>
        <end position="1003"/>
    </location>
</feature>
<dbReference type="PROSITE" id="PS50157">
    <property type="entry name" value="ZINC_FINGER_C2H2_2"/>
    <property type="match status" value="6"/>
</dbReference>
<dbReference type="InterPro" id="IPR036236">
    <property type="entry name" value="Znf_C2H2_sf"/>
</dbReference>
<evidence type="ECO:0000256" key="11">
    <source>
        <dbReference type="PROSITE-ProRule" id="PRU00042"/>
    </source>
</evidence>
<dbReference type="KEGG" id="btab:109033706"/>
<dbReference type="FunFam" id="3.30.160.60:FF:001370">
    <property type="entry name" value="Zinc finger protein"/>
    <property type="match status" value="1"/>
</dbReference>
<feature type="domain" description="C2H2-type" evidence="13">
    <location>
        <begin position="902"/>
        <end position="929"/>
    </location>
</feature>
<dbReference type="PROSITE" id="PS00028">
    <property type="entry name" value="ZINC_FINGER_C2H2_1"/>
    <property type="match status" value="5"/>
</dbReference>
<dbReference type="FunFam" id="3.30.160.60:FF:000100">
    <property type="entry name" value="Zinc finger 45-like"/>
    <property type="match status" value="1"/>
</dbReference>
<dbReference type="GO" id="GO:0005634">
    <property type="term" value="C:nucleus"/>
    <property type="evidence" value="ECO:0007669"/>
    <property type="project" value="UniProtKB-SubCell"/>
</dbReference>
<dbReference type="EMBL" id="OU963863">
    <property type="protein sequence ID" value="CAH0384131.1"/>
    <property type="molecule type" value="Genomic_DNA"/>
</dbReference>
<dbReference type="GO" id="GO:0043565">
    <property type="term" value="F:sequence-specific DNA binding"/>
    <property type="evidence" value="ECO:0007669"/>
    <property type="project" value="TreeGrafter"/>
</dbReference>
<dbReference type="GO" id="GO:0000981">
    <property type="term" value="F:DNA-binding transcription factor activity, RNA polymerase II-specific"/>
    <property type="evidence" value="ECO:0007669"/>
    <property type="project" value="TreeGrafter"/>
</dbReference>
<keyword evidence="3" id="KW-0479">Metal-binding</keyword>
<dbReference type="SMART" id="SM00355">
    <property type="entry name" value="ZnF_C2H2"/>
    <property type="match status" value="11"/>
</dbReference>
<keyword evidence="10" id="KW-0539">Nucleus</keyword>
<evidence type="ECO:0000313" key="15">
    <source>
        <dbReference type="Proteomes" id="UP001152759"/>
    </source>
</evidence>
<evidence type="ECO:0000259" key="13">
    <source>
        <dbReference type="PROSITE" id="PS50157"/>
    </source>
</evidence>
<feature type="domain" description="C2H2-type" evidence="13">
    <location>
        <begin position="781"/>
        <end position="809"/>
    </location>
</feature>
<feature type="compositionally biased region" description="Basic and acidic residues" evidence="12">
    <location>
        <begin position="67"/>
        <end position="79"/>
    </location>
</feature>
<evidence type="ECO:0000256" key="5">
    <source>
        <dbReference type="ARBA" id="ARBA00022771"/>
    </source>
</evidence>
<dbReference type="Proteomes" id="UP001152759">
    <property type="component" value="Chromosome 2"/>
</dbReference>
<reference evidence="14" key="1">
    <citation type="submission" date="2021-12" db="EMBL/GenBank/DDBJ databases">
        <authorList>
            <person name="King R."/>
        </authorList>
    </citation>
    <scope>NUCLEOTIDE SEQUENCE</scope>
</reference>
<name>A0A9P0A559_BEMTA</name>
<evidence type="ECO:0000313" key="14">
    <source>
        <dbReference type="EMBL" id="CAH0384131.1"/>
    </source>
</evidence>
<evidence type="ECO:0000256" key="12">
    <source>
        <dbReference type="SAM" id="MobiDB-lite"/>
    </source>
</evidence>
<dbReference type="PANTHER" id="PTHR24408">
    <property type="entry name" value="ZINC FINGER PROTEIN"/>
    <property type="match status" value="1"/>
</dbReference>
<accession>A0A9P0A559</accession>
<feature type="domain" description="C2H2-type" evidence="13">
    <location>
        <begin position="720"/>
        <end position="749"/>
    </location>
</feature>
<dbReference type="GO" id="GO:0008270">
    <property type="term" value="F:zinc ion binding"/>
    <property type="evidence" value="ECO:0007669"/>
    <property type="project" value="UniProtKB-KW"/>
</dbReference>
<feature type="compositionally biased region" description="Low complexity" evidence="12">
    <location>
        <begin position="38"/>
        <end position="51"/>
    </location>
</feature>
<dbReference type="SUPFAM" id="SSF57667">
    <property type="entry name" value="beta-beta-alpha zinc fingers"/>
    <property type="match status" value="3"/>
</dbReference>
<evidence type="ECO:0000256" key="9">
    <source>
        <dbReference type="ARBA" id="ARBA00023163"/>
    </source>
</evidence>
<dbReference type="Gene3D" id="3.30.160.60">
    <property type="entry name" value="Classic Zinc Finger"/>
    <property type="match status" value="6"/>
</dbReference>
<keyword evidence="4" id="KW-0677">Repeat</keyword>
<feature type="domain" description="C2H2-type" evidence="13">
    <location>
        <begin position="874"/>
        <end position="901"/>
    </location>
</feature>
<keyword evidence="8" id="KW-0238">DNA-binding</keyword>
<evidence type="ECO:0000256" key="3">
    <source>
        <dbReference type="ARBA" id="ARBA00022723"/>
    </source>
</evidence>
<evidence type="ECO:0000256" key="2">
    <source>
        <dbReference type="ARBA" id="ARBA00006991"/>
    </source>
</evidence>
<evidence type="ECO:0000256" key="1">
    <source>
        <dbReference type="ARBA" id="ARBA00004123"/>
    </source>
</evidence>
<dbReference type="GO" id="GO:0003690">
    <property type="term" value="F:double-stranded DNA binding"/>
    <property type="evidence" value="ECO:0007669"/>
    <property type="project" value="UniProtKB-ARBA"/>
</dbReference>
<feature type="domain" description="C2H2-type" evidence="13">
    <location>
        <begin position="810"/>
        <end position="832"/>
    </location>
</feature>
<dbReference type="InterPro" id="IPR013087">
    <property type="entry name" value="Znf_C2H2_type"/>
</dbReference>
<dbReference type="AlphaFoldDB" id="A0A9P0A559"/>
<comment type="similarity">
    <text evidence="2">Belongs to the krueppel C2H2-type zinc-finger protein family.</text>
</comment>
<sequence>MSDCVKTKILEQDSVTPDSMQPLILITATISQPNSVPKVTSSVSRTSLSSKSMKEKSSKRKNSSKVMEMKKSLKMKEESSNPDDCLSSVSDASVLNHSNEIMNSLLLNGDNLSSLFPNPSSLQTSDLSSSNQIDLSNAGLSIQTFDPSKIDGKKFVYKPLDCDATLMGAANFPNDDTLLAASLAKSKTHYSTPGLNIYMNSNSECVDNCIKSGLIKSPSVTSKTNAWDIKLKQKETLASDKMFISADSDPILESTDNFLTSLNLGSSLKSIDLFDDKIQSDAGLSIPGASVKLKTNTVEPEIENMELNALHLGSSPPGYTAQLLSQLSHAHSLPSISSSQVSSVFSALEHSEKHIAAGDLVLSQMESMSNNQPIKAENIQENEDEDVKVVDGPDEILDYKLKTKTKAPPQKFQLVKCELNGYACYKCGLCPYLSMTQQSVITHFQQHQSKLLRRAIRCIGCKNQFYSKFLLKAHLLQDHEVLVDELHPILDAVIAANKPQAVTARRKQSKFSLIAESIIPKEPEINIPLATTSTTVPQPVTISSSVNLESDMIATPSDLVSMDILTSQPMMEPLEPVKPLEPLEPLQPSQPIQPLHPSDSVVEEPIATITSWTEPIVEPHPLSIPHPEGSMSIEGMEISNNITSNINGHGKVEGEEITLVNSLCQVKPESEKKKAKKTKVRPVAIKKLLNQEESSASSGLLIPGIPPIPPKFKKNSNNGLKCGLDGCTTRFSDSKNLQLHHQYHDLENSTFKCLDCDHKNPDWNRFSLHLWRSHSINVDLYSCALCNYKTSSRSILLNLHYRIHGEERPFLCDLCGKGFKTTKQLRNHKAVHRLKAISVAETKEILCNICGCSFSNLRKLQLHENNIHKKLRPYLCNYCGHKASSRSSLRMHIRQHTGEKPFSCNECDYVTGDHNSMRRHKMRHSGAKRYSCPHCSYACIQSNTYKSHLQRKHPGLDEGLMFCCHLCSFVSVKKENLMSHMMEHKDDESQNDSKLTNKEESELALMNESADNMEFPMEQKVECKVSQSY</sequence>
<keyword evidence="15" id="KW-1185">Reference proteome</keyword>
<feature type="domain" description="C2H2-type" evidence="13">
    <location>
        <begin position="845"/>
        <end position="873"/>
    </location>
</feature>
<evidence type="ECO:0000256" key="8">
    <source>
        <dbReference type="ARBA" id="ARBA00023125"/>
    </source>
</evidence>
<protein>
    <recommendedName>
        <fullName evidence="13">C2H2-type domain-containing protein</fullName>
    </recommendedName>
</protein>
<keyword evidence="9" id="KW-0804">Transcription</keyword>
<evidence type="ECO:0000256" key="4">
    <source>
        <dbReference type="ARBA" id="ARBA00022737"/>
    </source>
</evidence>
<dbReference type="PANTHER" id="PTHR24408:SF67">
    <property type="entry name" value="C2H2-TYPE DOMAIN-CONTAINING PROTEIN"/>
    <property type="match status" value="1"/>
</dbReference>
<comment type="subcellular location">
    <subcellularLocation>
        <location evidence="1">Nucleus</location>
    </subcellularLocation>
</comment>